<dbReference type="EMBL" id="SBJO01000055">
    <property type="protein sequence ID" value="KAF9763756.1"/>
    <property type="molecule type" value="Genomic_DNA"/>
</dbReference>
<dbReference type="AlphaFoldDB" id="A0A9P6H051"/>
<reference evidence="2 3" key="1">
    <citation type="journal article" date="2020" name="Genome Biol. Evol.">
        <title>Comparative genomics of strictly vertically transmitted, feminizing microsporidia endosymbionts of amphipod crustaceans.</title>
        <authorList>
            <person name="Cormier A."/>
            <person name="Chebbi M.A."/>
            <person name="Giraud I."/>
            <person name="Wattier R."/>
            <person name="Teixeira M."/>
            <person name="Gilbert C."/>
            <person name="Rigaud T."/>
            <person name="Cordaux R."/>
        </authorList>
    </citation>
    <scope>NUCLEOTIDE SEQUENCE [LARGE SCALE GENOMIC DNA]</scope>
    <source>
        <strain evidence="2 3">Ou3-Ou53</strain>
    </source>
</reference>
<proteinExistence type="inferred from homology"/>
<dbReference type="GO" id="GO:0003729">
    <property type="term" value="F:mRNA binding"/>
    <property type="evidence" value="ECO:0007669"/>
    <property type="project" value="InterPro"/>
</dbReference>
<sequence length="224" mass="25773">MVDRARLLLDRLMGQNRDVYGVDSLSINSDICIFSIAGLCPYETLSNTKMDIGKCKYKIHGVRDSKLCKTEYEVELLRFLIEISKYIKTQTIKTVDKNEEIILKERQIDLKIRNVREVGAHGDVKQSYLLAEDLKKDIEDLGRIKESYYVNNKDKAMPRCLTCGITVITNYGSTKYKTHVKGKLHRGIEAINDKLGELINKVGEEETLKIFQSTEFHYLNKKMG</sequence>
<dbReference type="InterPro" id="IPR004882">
    <property type="entry name" value="Luc7-rel"/>
</dbReference>
<dbReference type="Pfam" id="PF03194">
    <property type="entry name" value="LUC7"/>
    <property type="match status" value="1"/>
</dbReference>
<dbReference type="PANTHER" id="PTHR12375">
    <property type="entry name" value="RNA-BINDING PROTEIN LUC7-RELATED"/>
    <property type="match status" value="1"/>
</dbReference>
<comment type="caution">
    <text evidence="2">The sequence shown here is derived from an EMBL/GenBank/DDBJ whole genome shotgun (WGS) entry which is preliminary data.</text>
</comment>
<accession>A0A9P6H051</accession>
<keyword evidence="3" id="KW-1185">Reference proteome</keyword>
<protein>
    <submittedName>
        <fullName evidence="2">Luc7-like protein 3</fullName>
    </submittedName>
</protein>
<organism evidence="2 3">
    <name type="scientific">Nosema granulosis</name>
    <dbReference type="NCBI Taxonomy" id="83296"/>
    <lineage>
        <taxon>Eukaryota</taxon>
        <taxon>Fungi</taxon>
        <taxon>Fungi incertae sedis</taxon>
        <taxon>Microsporidia</taxon>
        <taxon>Nosematidae</taxon>
        <taxon>Nosema</taxon>
    </lineage>
</organism>
<name>A0A9P6H051_9MICR</name>
<dbReference type="Proteomes" id="UP000740883">
    <property type="component" value="Unassembled WGS sequence"/>
</dbReference>
<gene>
    <name evidence="2" type="primary">Luc7l3</name>
    <name evidence="2" type="ORF">NGRA_1058</name>
</gene>
<dbReference type="GO" id="GO:0006376">
    <property type="term" value="P:mRNA splice site recognition"/>
    <property type="evidence" value="ECO:0007669"/>
    <property type="project" value="InterPro"/>
</dbReference>
<dbReference type="GO" id="GO:0005685">
    <property type="term" value="C:U1 snRNP"/>
    <property type="evidence" value="ECO:0007669"/>
    <property type="project" value="InterPro"/>
</dbReference>
<comment type="similarity">
    <text evidence="1">Belongs to the Luc7 family.</text>
</comment>
<evidence type="ECO:0000256" key="1">
    <source>
        <dbReference type="ARBA" id="ARBA00005655"/>
    </source>
</evidence>
<dbReference type="OrthoDB" id="153872at2759"/>
<evidence type="ECO:0000313" key="3">
    <source>
        <dbReference type="Proteomes" id="UP000740883"/>
    </source>
</evidence>
<evidence type="ECO:0000313" key="2">
    <source>
        <dbReference type="EMBL" id="KAF9763756.1"/>
    </source>
</evidence>